<dbReference type="RefSeq" id="WP_246404163.1">
    <property type="nucleotide sequence ID" value="NZ_JACIDX010000001.1"/>
</dbReference>
<evidence type="ECO:0000259" key="2">
    <source>
        <dbReference type="SMART" id="SM00849"/>
    </source>
</evidence>
<dbReference type="Gene3D" id="3.40.50.10890">
    <property type="match status" value="1"/>
</dbReference>
<evidence type="ECO:0000313" key="4">
    <source>
        <dbReference type="EMBL" id="MBB3953368.1"/>
    </source>
</evidence>
<reference evidence="4 5" key="1">
    <citation type="submission" date="2020-08" db="EMBL/GenBank/DDBJ databases">
        <title>Genomic Encyclopedia of Type Strains, Phase IV (KMG-IV): sequencing the most valuable type-strain genomes for metagenomic binning, comparative biology and taxonomic classification.</title>
        <authorList>
            <person name="Goeker M."/>
        </authorList>
    </citation>
    <scope>NUCLEOTIDE SEQUENCE [LARGE SCALE GENOMIC DNA]</scope>
    <source>
        <strain evidence="4 5">DSM 27057</strain>
    </source>
</reference>
<evidence type="ECO:0000256" key="1">
    <source>
        <dbReference type="ARBA" id="ARBA00022801"/>
    </source>
</evidence>
<dbReference type="Pfam" id="PF00753">
    <property type="entry name" value="Lactamase_B"/>
    <property type="match status" value="1"/>
</dbReference>
<name>A0A7W6G4M0_9SPHN</name>
<feature type="domain" description="Beta-Casp" evidence="3">
    <location>
        <begin position="259"/>
        <end position="377"/>
    </location>
</feature>
<gene>
    <name evidence="4" type="ORF">GGR38_000280</name>
</gene>
<protein>
    <submittedName>
        <fullName evidence="4">Metallo-beta-lactamase family protein</fullName>
    </submittedName>
</protein>
<dbReference type="SMART" id="SM00849">
    <property type="entry name" value="Lactamase_B"/>
    <property type="match status" value="1"/>
</dbReference>
<evidence type="ECO:0000313" key="5">
    <source>
        <dbReference type="Proteomes" id="UP000548867"/>
    </source>
</evidence>
<keyword evidence="1" id="KW-0378">Hydrolase</keyword>
<dbReference type="Proteomes" id="UP000548867">
    <property type="component" value="Unassembled WGS sequence"/>
</dbReference>
<dbReference type="EMBL" id="JACIDX010000001">
    <property type="protein sequence ID" value="MBB3953368.1"/>
    <property type="molecule type" value="Genomic_DNA"/>
</dbReference>
<proteinExistence type="predicted"/>
<dbReference type="SMART" id="SM01027">
    <property type="entry name" value="Beta-Casp"/>
    <property type="match status" value="1"/>
</dbReference>
<dbReference type="PANTHER" id="PTHR11203">
    <property type="entry name" value="CLEAVAGE AND POLYADENYLATION SPECIFICITY FACTOR FAMILY MEMBER"/>
    <property type="match status" value="1"/>
</dbReference>
<dbReference type="InterPro" id="IPR001279">
    <property type="entry name" value="Metallo-B-lactamas"/>
</dbReference>
<sequence length="527" mass="57445">MTAQPPLSITFHGAAQTVTGSCMELARGDGGKHILVDCGLFQGSRTLETLNHGQLGFDPSDIAAVVLTHAHIDHCGLLPRLMAMGWQGPIWCTRATADLLEYMLADAGRIQEGDATRRNRRPDRRGAAHFEPLYTERDGLAAWRAARPVPLDTWFEPAPGFRARLWPAGHILGSASAEIEAGGVRLLCSGDIGPENKELQPDAEGPCNLDYVVCESTYGNRVREHLTIAARRDALETEIKQALVRGGNLVIPVFALERTQELLTDIIHLVEANRIPGVPIFVDSPLASRATRVFAVHADELEDLDGIDIARHPSVHYVEDPVDSMHLNTISGAIIMAASGMCEAGRIRHHLKHNLCRRESTVLFVGFQAAGSLGRVILEGAPRVRISGNEVSVHARIRRIDTYSAHADQSELAAWIRARKPIRGSLILSHGEPEGIEALAALMQQEDAALSIIRPALGETYGLTPGAPAKRLTTGRTDIQQAMGHDWQNDYAAFAATLKDELSHIKGQAERQRAIEAMRRILSQAQG</sequence>
<accession>A0A7W6G4M0</accession>
<dbReference type="CDD" id="cd16295">
    <property type="entry name" value="TTHA0252-CPSF-like_MBL-fold"/>
    <property type="match status" value="1"/>
</dbReference>
<evidence type="ECO:0000259" key="3">
    <source>
        <dbReference type="SMART" id="SM01027"/>
    </source>
</evidence>
<dbReference type="Pfam" id="PF07521">
    <property type="entry name" value="RMMBL"/>
    <property type="match status" value="1"/>
</dbReference>
<dbReference type="GO" id="GO:0004521">
    <property type="term" value="F:RNA endonuclease activity"/>
    <property type="evidence" value="ECO:0007669"/>
    <property type="project" value="TreeGrafter"/>
</dbReference>
<feature type="domain" description="Metallo-beta-lactamase" evidence="2">
    <location>
        <begin position="19"/>
        <end position="247"/>
    </location>
</feature>
<keyword evidence="5" id="KW-1185">Reference proteome</keyword>
<dbReference type="Gene3D" id="3.60.15.10">
    <property type="entry name" value="Ribonuclease Z/Hydroxyacylglutathione hydrolase-like"/>
    <property type="match status" value="1"/>
</dbReference>
<dbReference type="GO" id="GO:0016787">
    <property type="term" value="F:hydrolase activity"/>
    <property type="evidence" value="ECO:0007669"/>
    <property type="project" value="UniProtKB-KW"/>
</dbReference>
<organism evidence="4 5">
    <name type="scientific">Novosphingobium sediminicola</name>
    <dbReference type="NCBI Taxonomy" id="563162"/>
    <lineage>
        <taxon>Bacteria</taxon>
        <taxon>Pseudomonadati</taxon>
        <taxon>Pseudomonadota</taxon>
        <taxon>Alphaproteobacteria</taxon>
        <taxon>Sphingomonadales</taxon>
        <taxon>Sphingomonadaceae</taxon>
        <taxon>Novosphingobium</taxon>
    </lineage>
</organism>
<dbReference type="InterPro" id="IPR022712">
    <property type="entry name" value="Beta_Casp"/>
</dbReference>
<dbReference type="InterPro" id="IPR036866">
    <property type="entry name" value="RibonucZ/Hydroxyglut_hydro"/>
</dbReference>
<dbReference type="SUPFAM" id="SSF56281">
    <property type="entry name" value="Metallo-hydrolase/oxidoreductase"/>
    <property type="match status" value="1"/>
</dbReference>
<dbReference type="PANTHER" id="PTHR11203:SF37">
    <property type="entry name" value="INTEGRATOR COMPLEX SUBUNIT 11"/>
    <property type="match status" value="1"/>
</dbReference>
<dbReference type="InterPro" id="IPR050698">
    <property type="entry name" value="MBL"/>
</dbReference>
<dbReference type="Pfam" id="PF10996">
    <property type="entry name" value="Beta-Casp"/>
    <property type="match status" value="1"/>
</dbReference>
<comment type="caution">
    <text evidence="4">The sequence shown here is derived from an EMBL/GenBank/DDBJ whole genome shotgun (WGS) entry which is preliminary data.</text>
</comment>
<dbReference type="InterPro" id="IPR011108">
    <property type="entry name" value="RMMBL"/>
</dbReference>
<dbReference type="AlphaFoldDB" id="A0A7W6G4M0"/>